<protein>
    <submittedName>
        <fullName evidence="1">Uncharacterized protein</fullName>
    </submittedName>
</protein>
<evidence type="ECO:0000313" key="2">
    <source>
        <dbReference type="Proteomes" id="UP000612893"/>
    </source>
</evidence>
<gene>
    <name evidence="1" type="ORF">JF922_06615</name>
</gene>
<name>A0A934N6M7_9BACT</name>
<reference evidence="1" key="1">
    <citation type="submission" date="2020-10" db="EMBL/GenBank/DDBJ databases">
        <title>Ca. Dormibacterota MAGs.</title>
        <authorList>
            <person name="Montgomery K."/>
        </authorList>
    </citation>
    <scope>NUCLEOTIDE SEQUENCE [LARGE SCALE GENOMIC DNA]</scope>
    <source>
        <strain evidence="1">SC8812_S17_10</strain>
    </source>
</reference>
<keyword evidence="2" id="KW-1185">Reference proteome</keyword>
<dbReference type="EMBL" id="JAEKNR010000074">
    <property type="protein sequence ID" value="MBJ7597741.1"/>
    <property type="molecule type" value="Genomic_DNA"/>
</dbReference>
<dbReference type="Proteomes" id="UP000612893">
    <property type="component" value="Unassembled WGS sequence"/>
</dbReference>
<sequence length="81" mass="8589">MTTLPIVGLLLAAADAATHWPLFRWAGYALSVVGQAVAAAAWWKARHAPPAVMYACPNRCGFLGDAAAADAHAERCGVQRW</sequence>
<accession>A0A934N6M7</accession>
<dbReference type="AlphaFoldDB" id="A0A934N6M7"/>
<proteinExistence type="predicted"/>
<feature type="non-terminal residue" evidence="1">
    <location>
        <position position="81"/>
    </location>
</feature>
<evidence type="ECO:0000313" key="1">
    <source>
        <dbReference type="EMBL" id="MBJ7597741.1"/>
    </source>
</evidence>
<comment type="caution">
    <text evidence="1">The sequence shown here is derived from an EMBL/GenBank/DDBJ whole genome shotgun (WGS) entry which is preliminary data.</text>
</comment>
<organism evidence="1 2">
    <name type="scientific">Candidatus Nephthysia bennettiae</name>
    <dbReference type="NCBI Taxonomy" id="3127016"/>
    <lineage>
        <taxon>Bacteria</taxon>
        <taxon>Bacillati</taxon>
        <taxon>Candidatus Dormiibacterota</taxon>
        <taxon>Candidatus Dormibacteria</taxon>
        <taxon>Candidatus Dormibacterales</taxon>
        <taxon>Candidatus Dormibacteraceae</taxon>
        <taxon>Candidatus Nephthysia</taxon>
    </lineage>
</organism>